<dbReference type="EMBL" id="MWXA01000005">
    <property type="protein sequence ID" value="OZG67113.1"/>
    <property type="molecule type" value="Genomic_DNA"/>
</dbReference>
<feature type="compositionally biased region" description="Low complexity" evidence="1">
    <location>
        <begin position="738"/>
        <end position="748"/>
    </location>
</feature>
<dbReference type="GeneID" id="98295855"/>
<dbReference type="Gene3D" id="3.40.720.10">
    <property type="entry name" value="Alkaline Phosphatase, subunit A"/>
    <property type="match status" value="1"/>
</dbReference>
<dbReference type="AlphaFoldDB" id="A0A261G7E2"/>
<keyword evidence="2" id="KW-0812">Transmembrane</keyword>
<evidence type="ECO:0000256" key="2">
    <source>
        <dbReference type="SAM" id="Phobius"/>
    </source>
</evidence>
<evidence type="ECO:0000313" key="4">
    <source>
        <dbReference type="EMBL" id="OZG67113.1"/>
    </source>
</evidence>
<feature type="transmembrane region" description="Helical" evidence="2">
    <location>
        <begin position="111"/>
        <end position="128"/>
    </location>
</feature>
<feature type="compositionally biased region" description="Polar residues" evidence="1">
    <location>
        <begin position="13"/>
        <end position="28"/>
    </location>
</feature>
<feature type="transmembrane region" description="Helical" evidence="2">
    <location>
        <begin position="253"/>
        <end position="277"/>
    </location>
</feature>
<feature type="transmembrane region" description="Helical" evidence="2">
    <location>
        <begin position="134"/>
        <end position="151"/>
    </location>
</feature>
<proteinExistence type="predicted"/>
<comment type="caution">
    <text evidence="4">The sequence shown here is derived from an EMBL/GenBank/DDBJ whole genome shotgun (WGS) entry which is preliminary data.</text>
</comment>
<feature type="compositionally biased region" description="Basic and acidic residues" evidence="1">
    <location>
        <begin position="1"/>
        <end position="12"/>
    </location>
</feature>
<dbReference type="RefSeq" id="WP_244568448.1">
    <property type="nucleotide sequence ID" value="NZ_JBDNMU010000001.1"/>
</dbReference>
<dbReference type="Proteomes" id="UP000216451">
    <property type="component" value="Unassembled WGS sequence"/>
</dbReference>
<feature type="transmembrane region" description="Helical" evidence="2">
    <location>
        <begin position="212"/>
        <end position="232"/>
    </location>
</feature>
<dbReference type="InterPro" id="IPR000917">
    <property type="entry name" value="Sulfatase_N"/>
</dbReference>
<protein>
    <submittedName>
        <fullName evidence="4">Arylsulfatase</fullName>
    </submittedName>
</protein>
<organism evidence="4 5">
    <name type="scientific">Bifidobacterium aquikefiri</name>
    <dbReference type="NCBI Taxonomy" id="1653207"/>
    <lineage>
        <taxon>Bacteria</taxon>
        <taxon>Bacillati</taxon>
        <taxon>Actinomycetota</taxon>
        <taxon>Actinomycetes</taxon>
        <taxon>Bifidobacteriales</taxon>
        <taxon>Bifidobacteriaceae</taxon>
        <taxon>Bifidobacterium</taxon>
    </lineage>
</organism>
<keyword evidence="2" id="KW-1133">Transmembrane helix</keyword>
<feature type="transmembrane region" description="Helical" evidence="2">
    <location>
        <begin position="156"/>
        <end position="173"/>
    </location>
</feature>
<feature type="region of interest" description="Disordered" evidence="1">
    <location>
        <begin position="738"/>
        <end position="784"/>
    </location>
</feature>
<keyword evidence="5" id="KW-1185">Reference proteome</keyword>
<reference evidence="4 5" key="1">
    <citation type="journal article" date="2017" name="BMC Genomics">
        <title>Comparative genomic and phylogenomic analyses of the Bifidobacteriaceae family.</title>
        <authorList>
            <person name="Lugli G.A."/>
            <person name="Milani C."/>
            <person name="Turroni F."/>
            <person name="Duranti S."/>
            <person name="Mancabelli L."/>
            <person name="Mangifesta M."/>
            <person name="Ferrario C."/>
            <person name="Modesto M."/>
            <person name="Mattarelli P."/>
            <person name="Jiri K."/>
            <person name="van Sinderen D."/>
            <person name="Ventura M."/>
        </authorList>
    </citation>
    <scope>NUCLEOTIDE SEQUENCE [LARGE SCALE GENOMIC DNA]</scope>
    <source>
        <strain evidence="4 5">LMG 28769</strain>
    </source>
</reference>
<feature type="compositionally biased region" description="Low complexity" evidence="1">
    <location>
        <begin position="758"/>
        <end position="784"/>
    </location>
</feature>
<dbReference type="Pfam" id="PF00884">
    <property type="entry name" value="Sulfatase"/>
    <property type="match status" value="1"/>
</dbReference>
<keyword evidence="2" id="KW-0472">Membrane</keyword>
<dbReference type="CDD" id="cd16015">
    <property type="entry name" value="LTA_synthase"/>
    <property type="match status" value="1"/>
</dbReference>
<dbReference type="InterPro" id="IPR017850">
    <property type="entry name" value="Alkaline_phosphatase_core_sf"/>
</dbReference>
<sequence>MPKFFEWGHAHTDNQANSDVSENSNAEHSNAEKTMKSKSMHASRKSASTEHAAAASQHSSTQPSKSDGQRPKISLGASRFSNWTYAILFLIIDIVGVAILQWAVTISSSRVALSSPLIGLWGFISTMWTDLRFVFVLNLIVLGLIYGILLFLTNRFWIASPIFIIICTVMGIIEHMKVISRYETVLPSDMDFLHSDAGTVATFLPAGSQWTILWAVIALLVLVALCIFINHMDLRRGRIFDGQRKALNASFRVAGILVTGLVFTLFSIAVGTVGTWANTTSKFMGDIPSMWDSVYDAQRNGTMVAFLRQLNPKVMDEPSGYSQATMKRIAKRYEAEASSINATRKNYENDSSVIYILSESFSDPTRVPGLSINQDPMPKIRAIKQKTTSGLMLSSGYGGGTANLEFQALTGLSMANFDSSLTSPYQQLVPSLSWTPSVNQNWSSKNAVAFHPYESSMYSRSTVYKKFGFSNFYTLEKPDIIKYQNKLDSSPYVSDESAYKSALEEMQATKSNQFVQIVTMQNHMPYNNWYTNNQFQVAASSGSQPLGSDEALAIDTYAKGMSYTDSSTQELLDSLNTLSKPVTVVFYGDHLPGIYTTAGADSSNAVALHETDYFIWSNRASKTYNNKIPNSSYTSPNFFSAQSAEYMNAKVSPYTAFLTAMHSKISAMEPPVVNQIQGWDRIPAGQTIYLDSSGNPMDARSFDAKTKQLIRDYKLIQYDITAGKHYLKDTDFMTTPTAKSDAAQAAAKKLAEEKSAAKKQANAATTPSASPSESKSTANTTSGK</sequence>
<accession>A0A261G7E2</accession>
<feature type="region of interest" description="Disordered" evidence="1">
    <location>
        <begin position="1"/>
        <end position="70"/>
    </location>
</feature>
<name>A0A261G7E2_9BIFI</name>
<feature type="domain" description="Sulfatase N-terminal" evidence="3">
    <location>
        <begin position="353"/>
        <end position="646"/>
    </location>
</feature>
<feature type="compositionally biased region" description="Low complexity" evidence="1">
    <location>
        <begin position="49"/>
        <end position="62"/>
    </location>
</feature>
<gene>
    <name evidence="4" type="ORF">BAQU_1185</name>
</gene>
<feature type="transmembrane region" description="Helical" evidence="2">
    <location>
        <begin position="83"/>
        <end position="104"/>
    </location>
</feature>
<evidence type="ECO:0000256" key="1">
    <source>
        <dbReference type="SAM" id="MobiDB-lite"/>
    </source>
</evidence>
<evidence type="ECO:0000259" key="3">
    <source>
        <dbReference type="Pfam" id="PF00884"/>
    </source>
</evidence>
<evidence type="ECO:0000313" key="5">
    <source>
        <dbReference type="Proteomes" id="UP000216451"/>
    </source>
</evidence>